<dbReference type="Pfam" id="PF13166">
    <property type="entry name" value="AAA_13"/>
    <property type="match status" value="1"/>
</dbReference>
<dbReference type="PANTHER" id="PTHR32182">
    <property type="entry name" value="DNA REPLICATION AND REPAIR PROTEIN RECF"/>
    <property type="match status" value="1"/>
</dbReference>
<dbReference type="RefSeq" id="WP_244351051.1">
    <property type="nucleotide sequence ID" value="NZ_AP025635.1"/>
</dbReference>
<dbReference type="InterPro" id="IPR026866">
    <property type="entry name" value="CR006_AAA"/>
</dbReference>
<protein>
    <recommendedName>
        <fullName evidence="2">Protein CR006 P-loop domain-containing protein</fullName>
    </recommendedName>
</protein>
<keyword evidence="4" id="KW-1185">Reference proteome</keyword>
<name>A0ABN6NTX2_9ENTE</name>
<organism evidence="3 4">
    <name type="scientific">Enterococcus innesii</name>
    <dbReference type="NCBI Taxonomy" id="2839759"/>
    <lineage>
        <taxon>Bacteria</taxon>
        <taxon>Bacillati</taxon>
        <taxon>Bacillota</taxon>
        <taxon>Bacilli</taxon>
        <taxon>Lactobacillales</taxon>
        <taxon>Enterococcaceae</taxon>
        <taxon>Enterococcus</taxon>
    </lineage>
</organism>
<feature type="coiled-coil region" evidence="1">
    <location>
        <begin position="123"/>
        <end position="150"/>
    </location>
</feature>
<evidence type="ECO:0000313" key="4">
    <source>
        <dbReference type="Proteomes" id="UP000831692"/>
    </source>
</evidence>
<dbReference type="SUPFAM" id="SSF52540">
    <property type="entry name" value="P-loop containing nucleoside triphosphate hydrolases"/>
    <property type="match status" value="1"/>
</dbReference>
<dbReference type="InterPro" id="IPR027417">
    <property type="entry name" value="P-loop_NTPase"/>
</dbReference>
<feature type="coiled-coil region" evidence="1">
    <location>
        <begin position="349"/>
        <end position="412"/>
    </location>
</feature>
<sequence length="797" mass="93069">MYETLCGVRFKGEMFDDERDFSFFSNEGDNSYPTRVGIVYGKNGSGKSTITKAFQKCSDASNTSISSALLYDFEKKSIVETDAVKQNIFVFNEDFIEKNVKIKEEGLDTIVMFGEQADIEETIDDLILERETKLEEYKLQEEKLKQFNDTKNLQCPEYHWNKLRSSLQGDDNWAGIDRQIKGQRGNSPVNNALINAIVSQTVDSTKKELELKFIEKKKSYDHLKTEGKLITKQVSFPNLVIDTNKIWELLAIKIDKPQLTKREELILDLVMNGKQAHFIAVHDTFLNHDLNQCPFCLQSVSDEYKHELIESISNVLNKEVENHIAALRNIKIQKVTFDFEPYFDLGFIVEECKNTLQQVNEVIDQYNELIDKKIENTYTPIVKQNFALDELLILLKEKFQSLENSREDYNKKFDEVEPLKLELIKLNKQIAYYFVSSIYQDYLKQKELKGIEDKKMKDILEEGKLINSRLKELQERQKSIKIAVDYINQGLKYIFFSNNRLTIETHEDHYVLFSRNRPVKPYDISCGERNILALCYFFTQIMNNEKEKNMYKKESLIVIDDPVSSFDLENKVGILSYLKSQLLKILSGNKSSRVLLFSHDLATMYDLIKQFEEIKEGVKIKNKEGKKSISTNFLIFELENFDIKPFSYRKRNEYTSLIETIYDFCVDTSQQNDIAIGNIMRRVLEAFATFEYKKGIEAISCDTEILSSMGNPIYSQYFENLMYRLILNGESHFEERLKSLPDLNFYATVSLDEKRRTARDVLCLINVLNRKHLKAHLTKRSRGIDDVDMWCQSILEQ</sequence>
<accession>A0ABN6NTX2</accession>
<proteinExistence type="predicted"/>
<reference evidence="3 4" key="1">
    <citation type="submission" date="2022-03" db="EMBL/GenBank/DDBJ databases">
        <title>Complete genome sequence of Enterococcus innesii DB-1.</title>
        <authorList>
            <person name="Fukuda D."/>
            <person name="Nolasco-Hipolito C."/>
        </authorList>
    </citation>
    <scope>NUCLEOTIDE SEQUENCE [LARGE SCALE GENOMIC DNA]</scope>
    <source>
        <strain evidence="3 4">DB-1</strain>
    </source>
</reference>
<feature type="domain" description="Protein CR006 P-loop" evidence="2">
    <location>
        <begin position="24"/>
        <end position="735"/>
    </location>
</feature>
<dbReference type="GeneID" id="83458073"/>
<dbReference type="EMBL" id="AP025635">
    <property type="protein sequence ID" value="BDG68503.1"/>
    <property type="molecule type" value="Genomic_DNA"/>
</dbReference>
<evidence type="ECO:0000256" key="1">
    <source>
        <dbReference type="SAM" id="Coils"/>
    </source>
</evidence>
<evidence type="ECO:0000313" key="3">
    <source>
        <dbReference type="EMBL" id="BDG68503.1"/>
    </source>
</evidence>
<keyword evidence="1" id="KW-0175">Coiled coil</keyword>
<dbReference type="Gene3D" id="3.40.50.300">
    <property type="entry name" value="P-loop containing nucleotide triphosphate hydrolases"/>
    <property type="match status" value="1"/>
</dbReference>
<dbReference type="Proteomes" id="UP000831692">
    <property type="component" value="Chromosome"/>
</dbReference>
<gene>
    <name evidence="3" type="ORF">ENLAB_20670</name>
</gene>
<dbReference type="PANTHER" id="PTHR32182:SF0">
    <property type="entry name" value="DNA REPLICATION AND REPAIR PROTEIN RECF"/>
    <property type="match status" value="1"/>
</dbReference>
<evidence type="ECO:0000259" key="2">
    <source>
        <dbReference type="Pfam" id="PF13166"/>
    </source>
</evidence>